<sequence length="67" mass="7660">MRWEEDFGDYHSVGDSQCPACMLTPARCQCEGWIHTQLDQDNLVEIQMMCDICHITEFEDSDISCAG</sequence>
<name>A0A0F9HCC5_9ZZZZ</name>
<gene>
    <name evidence="1" type="ORF">LCGC14_1801260</name>
</gene>
<dbReference type="EMBL" id="LAZR01017359">
    <property type="protein sequence ID" value="KKM00752.1"/>
    <property type="molecule type" value="Genomic_DNA"/>
</dbReference>
<dbReference type="AlphaFoldDB" id="A0A0F9HCC5"/>
<accession>A0A0F9HCC5</accession>
<reference evidence="1" key="1">
    <citation type="journal article" date="2015" name="Nature">
        <title>Complex archaea that bridge the gap between prokaryotes and eukaryotes.</title>
        <authorList>
            <person name="Spang A."/>
            <person name="Saw J.H."/>
            <person name="Jorgensen S.L."/>
            <person name="Zaremba-Niedzwiedzka K."/>
            <person name="Martijn J."/>
            <person name="Lind A.E."/>
            <person name="van Eijk R."/>
            <person name="Schleper C."/>
            <person name="Guy L."/>
            <person name="Ettema T.J."/>
        </authorList>
    </citation>
    <scope>NUCLEOTIDE SEQUENCE</scope>
</reference>
<evidence type="ECO:0000313" key="1">
    <source>
        <dbReference type="EMBL" id="KKM00752.1"/>
    </source>
</evidence>
<proteinExistence type="predicted"/>
<organism evidence="1">
    <name type="scientific">marine sediment metagenome</name>
    <dbReference type="NCBI Taxonomy" id="412755"/>
    <lineage>
        <taxon>unclassified sequences</taxon>
        <taxon>metagenomes</taxon>
        <taxon>ecological metagenomes</taxon>
    </lineage>
</organism>
<comment type="caution">
    <text evidence="1">The sequence shown here is derived from an EMBL/GenBank/DDBJ whole genome shotgun (WGS) entry which is preliminary data.</text>
</comment>
<protein>
    <submittedName>
        <fullName evidence="1">Uncharacterized protein</fullName>
    </submittedName>
</protein>